<dbReference type="EMBL" id="UINC01048089">
    <property type="protein sequence ID" value="SVB58199.1"/>
    <property type="molecule type" value="Genomic_DNA"/>
</dbReference>
<sequence length="386" mass="42617">MANDTIIRKIAVIFATDVVGFSELMQENENVTLKSLRACRDILDRLFEEHGGRIFNTAGDSVLAEFQSAVSAVICATEFQKLVKQRNLSMPEEAQMRFRIGLNMGDVIIEGTNLYGEGVNNAARLEALSQPGGVSLSKTVHEFASQKVELAFSDLGSQKVKNTTLHAYDIIIDGLEERVLEVSTGPVKAAESKSPTIAVMPFKNMSNDEEQEYFSDGVTEDIIANLSSWKSFPVISRNSTFSFKGQDVKSSEIAQQLGADYIVEGSIRKGGNKVRITANLVDAKDDQQVWSKRWDRALDDIFEVQDEVSQEVATLILPALKGKEQDRIKTKPPASFSAWDSYLKALAIYNETWAGNDPDEAENAAFFKLCDDAIANDSNLCDAYVL</sequence>
<feature type="non-terminal residue" evidence="2">
    <location>
        <position position="386"/>
    </location>
</feature>
<dbReference type="GO" id="GO:0006171">
    <property type="term" value="P:cAMP biosynthetic process"/>
    <property type="evidence" value="ECO:0007669"/>
    <property type="project" value="TreeGrafter"/>
</dbReference>
<proteinExistence type="predicted"/>
<reference evidence="2" key="1">
    <citation type="submission" date="2018-05" db="EMBL/GenBank/DDBJ databases">
        <authorList>
            <person name="Lanie J.A."/>
            <person name="Ng W.-L."/>
            <person name="Kazmierczak K.M."/>
            <person name="Andrzejewski T.M."/>
            <person name="Davidsen T.M."/>
            <person name="Wayne K.J."/>
            <person name="Tettelin H."/>
            <person name="Glass J.I."/>
            <person name="Rusch D."/>
            <person name="Podicherti R."/>
            <person name="Tsui H.-C.T."/>
            <person name="Winkler M.E."/>
        </authorList>
    </citation>
    <scope>NUCLEOTIDE SEQUENCE</scope>
</reference>
<dbReference type="CDD" id="cd07302">
    <property type="entry name" value="CHD"/>
    <property type="match status" value="1"/>
</dbReference>
<dbReference type="InterPro" id="IPR050697">
    <property type="entry name" value="Adenylyl/Guanylyl_Cyclase_3/4"/>
</dbReference>
<dbReference type="InterPro" id="IPR007195">
    <property type="entry name" value="TolB_N"/>
</dbReference>
<accession>A0A382F691</accession>
<dbReference type="PANTHER" id="PTHR43081:SF19">
    <property type="entry name" value="PH-SENSITIVE ADENYLATE CYCLASE RV1264"/>
    <property type="match status" value="1"/>
</dbReference>
<name>A0A382F691_9ZZZZ</name>
<dbReference type="AlphaFoldDB" id="A0A382F691"/>
<evidence type="ECO:0000313" key="2">
    <source>
        <dbReference type="EMBL" id="SVB58199.1"/>
    </source>
</evidence>
<gene>
    <name evidence="2" type="ORF">METZ01_LOCUS211053</name>
</gene>
<dbReference type="SUPFAM" id="SSF55073">
    <property type="entry name" value="Nucleotide cyclase"/>
    <property type="match status" value="1"/>
</dbReference>
<dbReference type="GO" id="GO:0015031">
    <property type="term" value="P:protein transport"/>
    <property type="evidence" value="ECO:0007669"/>
    <property type="project" value="InterPro"/>
</dbReference>
<dbReference type="Gene3D" id="3.30.70.1230">
    <property type="entry name" value="Nucleotide cyclase"/>
    <property type="match status" value="1"/>
</dbReference>
<feature type="domain" description="Guanylate cyclase" evidence="1">
    <location>
        <begin position="12"/>
        <end position="126"/>
    </location>
</feature>
<dbReference type="Gene3D" id="3.40.50.10070">
    <property type="entry name" value="TolB, N-terminal domain"/>
    <property type="match status" value="1"/>
</dbReference>
<dbReference type="GO" id="GO:0042597">
    <property type="term" value="C:periplasmic space"/>
    <property type="evidence" value="ECO:0007669"/>
    <property type="project" value="InterPro"/>
</dbReference>
<dbReference type="InterPro" id="IPR001054">
    <property type="entry name" value="A/G_cyclase"/>
</dbReference>
<dbReference type="Pfam" id="PF00211">
    <property type="entry name" value="Guanylate_cyc"/>
    <property type="match status" value="1"/>
</dbReference>
<protein>
    <recommendedName>
        <fullName evidence="1">Guanylate cyclase domain-containing protein</fullName>
    </recommendedName>
</protein>
<organism evidence="2">
    <name type="scientific">marine metagenome</name>
    <dbReference type="NCBI Taxonomy" id="408172"/>
    <lineage>
        <taxon>unclassified sequences</taxon>
        <taxon>metagenomes</taxon>
        <taxon>ecological metagenomes</taxon>
    </lineage>
</organism>
<dbReference type="PANTHER" id="PTHR43081">
    <property type="entry name" value="ADENYLATE CYCLASE, TERMINAL-DIFFERENTIATION SPECIFIC-RELATED"/>
    <property type="match status" value="1"/>
</dbReference>
<dbReference type="PROSITE" id="PS50125">
    <property type="entry name" value="GUANYLATE_CYCLASE_2"/>
    <property type="match status" value="1"/>
</dbReference>
<dbReference type="Pfam" id="PF04052">
    <property type="entry name" value="TolB_N"/>
    <property type="match status" value="1"/>
</dbReference>
<evidence type="ECO:0000259" key="1">
    <source>
        <dbReference type="PROSITE" id="PS50125"/>
    </source>
</evidence>
<dbReference type="GO" id="GO:0035556">
    <property type="term" value="P:intracellular signal transduction"/>
    <property type="evidence" value="ECO:0007669"/>
    <property type="project" value="InterPro"/>
</dbReference>
<dbReference type="SUPFAM" id="SSF52964">
    <property type="entry name" value="TolB, N-terminal domain"/>
    <property type="match status" value="1"/>
</dbReference>
<dbReference type="InterPro" id="IPR029787">
    <property type="entry name" value="Nucleotide_cyclase"/>
</dbReference>